<feature type="region of interest" description="Disordered" evidence="1">
    <location>
        <begin position="213"/>
        <end position="266"/>
    </location>
</feature>
<protein>
    <recommendedName>
        <fullName evidence="2">Flagellar hook-length control protein-like C-terminal domain-containing protein</fullName>
    </recommendedName>
</protein>
<evidence type="ECO:0000313" key="3">
    <source>
        <dbReference type="EMBL" id="QDG51334.1"/>
    </source>
</evidence>
<evidence type="ECO:0000313" key="4">
    <source>
        <dbReference type="Proteomes" id="UP000315995"/>
    </source>
</evidence>
<name>A0A4Y6PSM4_PERCE</name>
<feature type="domain" description="Flagellar hook-length control protein-like C-terminal" evidence="2">
    <location>
        <begin position="440"/>
        <end position="517"/>
    </location>
</feature>
<gene>
    <name evidence="3" type="ORF">FIV42_11455</name>
</gene>
<sequence>MKLNFEAMFAGVSAAGKAGKAGQAGQTGQAGQAGKASPAASEFSALLDAIRAGKVAHKFSETMPQAAPEAEGDATPHQTAPQAAGEIRARLGAAKRGHAPTQTPHALGPATRAGSPASNGLPRPPSEADLPGLVATTRAGSPASNGLPRPPLEADLPGLVTQTHAPANRAGSPASNELAAKAHAPVTRAGSPASNGLAHPPLEADLPGLVTHTHAPANRAGSPASEELVAETPHTADPDQFSDALKNLPIPPEATPQQPAAAPVDAADVQVVAEPAETPREPLPAQKESFLRVSDRQLQWPKTEQKARPDAMPQANVAGDGEAAPQLSEQQPSKPQASKQAAETREDAMQTAETQQTKPQTEKTSATAQSASESTQQQHSQQQPQQNQHNQHNKLPLPGLERMMQNLPRGQAQAPQAPVASRFDAPLVAPEAMAERIRIATTRDGGEARFAVDTPDGRQIEVELKVRNSTAELTLRGESDEMLRHMERTAKELTRALRDSGLQTGSVSVESQSPQTGQGRDGRKEAHNPSGHKATSGAPGEGREAGDGAPSAPRKNHDGLVYVVA</sequence>
<dbReference type="AlphaFoldDB" id="A0A4Y6PSM4"/>
<dbReference type="Gene3D" id="3.30.750.140">
    <property type="match status" value="1"/>
</dbReference>
<accession>A0A4Y6PSM4</accession>
<feature type="compositionally biased region" description="Low complexity" evidence="1">
    <location>
        <begin position="15"/>
        <end position="36"/>
    </location>
</feature>
<evidence type="ECO:0000259" key="2">
    <source>
        <dbReference type="Pfam" id="PF02120"/>
    </source>
</evidence>
<dbReference type="Proteomes" id="UP000315995">
    <property type="component" value="Chromosome"/>
</dbReference>
<dbReference type="InterPro" id="IPR038610">
    <property type="entry name" value="FliK-like_C_sf"/>
</dbReference>
<keyword evidence="4" id="KW-1185">Reference proteome</keyword>
<dbReference type="Pfam" id="PF02120">
    <property type="entry name" value="Flg_hook"/>
    <property type="match status" value="1"/>
</dbReference>
<accession>A0A5B8Y3M0</accession>
<dbReference type="InterPro" id="IPR021136">
    <property type="entry name" value="Flagellar_hook_control-like_C"/>
</dbReference>
<feature type="compositionally biased region" description="Polar residues" evidence="1">
    <location>
        <begin position="501"/>
        <end position="518"/>
    </location>
</feature>
<feature type="region of interest" description="Disordered" evidence="1">
    <location>
        <begin position="15"/>
        <end position="40"/>
    </location>
</feature>
<proteinExistence type="predicted"/>
<feature type="region of interest" description="Disordered" evidence="1">
    <location>
        <begin position="297"/>
        <end position="419"/>
    </location>
</feature>
<feature type="region of interest" description="Disordered" evidence="1">
    <location>
        <begin position="495"/>
        <end position="565"/>
    </location>
</feature>
<feature type="compositionally biased region" description="Polar residues" evidence="1">
    <location>
        <begin position="327"/>
        <end position="341"/>
    </location>
</feature>
<reference evidence="3 4" key="1">
    <citation type="submission" date="2019-06" db="EMBL/GenBank/DDBJ databases">
        <title>Persicimonas caeni gen. nov., sp. nov., a predatory bacterium isolated from solar saltern.</title>
        <authorList>
            <person name="Wang S."/>
        </authorList>
    </citation>
    <scope>NUCLEOTIDE SEQUENCE [LARGE SCALE GENOMIC DNA]</scope>
    <source>
        <strain evidence="3 4">YN101</strain>
    </source>
</reference>
<feature type="compositionally biased region" description="Low complexity" evidence="1">
    <location>
        <begin position="350"/>
        <end position="390"/>
    </location>
</feature>
<feature type="region of interest" description="Disordered" evidence="1">
    <location>
        <begin position="63"/>
        <end position="201"/>
    </location>
</feature>
<dbReference type="RefSeq" id="WP_141197819.1">
    <property type="nucleotide sequence ID" value="NZ_CP041186.1"/>
</dbReference>
<dbReference type="EMBL" id="CP041186">
    <property type="protein sequence ID" value="QDG51334.1"/>
    <property type="molecule type" value="Genomic_DNA"/>
</dbReference>
<feature type="compositionally biased region" description="Low complexity" evidence="1">
    <location>
        <begin position="255"/>
        <end position="266"/>
    </location>
</feature>
<evidence type="ECO:0000256" key="1">
    <source>
        <dbReference type="SAM" id="MobiDB-lite"/>
    </source>
</evidence>
<organism evidence="3 4">
    <name type="scientific">Persicimonas caeni</name>
    <dbReference type="NCBI Taxonomy" id="2292766"/>
    <lineage>
        <taxon>Bacteria</taxon>
        <taxon>Deltaproteobacteria</taxon>
        <taxon>Bradymonadales</taxon>
        <taxon>Bradymonadaceae</taxon>
        <taxon>Persicimonas</taxon>
    </lineage>
</organism>